<dbReference type="AlphaFoldDB" id="A0A223Q4L2"/>
<protein>
    <submittedName>
        <fullName evidence="1">Uncharacterized protein</fullName>
    </submittedName>
</protein>
<evidence type="ECO:0000313" key="1">
    <source>
        <dbReference type="EMBL" id="ASU52545.1"/>
    </source>
</evidence>
<sequence length="54" mass="6013">MFVSQYPAEAPSFLKRSQVIPGDRGQTGIPPCLNVAGVMERSIGMKPDYQCVWR</sequence>
<geneLocation type="plasmid" evidence="1">
    <name>pSY153-MDR</name>
</geneLocation>
<organism evidence="1">
    <name type="scientific">Pseudomonas putida</name>
    <name type="common">Arthrobacter siderocapsulatus</name>
    <dbReference type="NCBI Taxonomy" id="303"/>
    <lineage>
        <taxon>Bacteria</taxon>
        <taxon>Pseudomonadati</taxon>
        <taxon>Pseudomonadota</taxon>
        <taxon>Gammaproteobacteria</taxon>
        <taxon>Pseudomonadales</taxon>
        <taxon>Pseudomonadaceae</taxon>
        <taxon>Pseudomonas</taxon>
    </lineage>
</organism>
<accession>A0A223Q4L2</accession>
<keyword evidence="1" id="KW-0614">Plasmid</keyword>
<reference evidence="1" key="1">
    <citation type="journal article" date="2017" name="Oncotarget">
        <title>pSY153-MDR, a p12969-DIM-related mega plasmid carrying blaIMP-45 and armA, from clinical Pseudomonas putida.</title>
        <authorList>
            <person name="Yuan M."/>
            <person name="Chen H."/>
            <person name="Zhu X."/>
            <person name="Feng J."/>
            <person name="Zhan Z."/>
            <person name="Zhang D."/>
            <person name="Chen X."/>
            <person name="Zhao X."/>
            <person name="Lu J."/>
            <person name="Xu J."/>
            <person name="Zhou D."/>
            <person name="Li J."/>
        </authorList>
    </citation>
    <scope>NUCLEOTIDE SEQUENCE</scope>
    <source>
        <strain evidence="1">SY153</strain>
        <plasmid evidence="1">pSY153-MDR</plasmid>
    </source>
</reference>
<dbReference type="EMBL" id="KY883660">
    <property type="protein sequence ID" value="ASU52545.1"/>
    <property type="molecule type" value="Genomic_DNA"/>
</dbReference>
<proteinExistence type="predicted"/>
<name>A0A223Q4L2_PSEPU</name>